<accession>A0A6A7RP90</accession>
<dbReference type="SUPFAM" id="SSF54001">
    <property type="entry name" value="Cysteine proteinases"/>
    <property type="match status" value="1"/>
</dbReference>
<name>A0A6A7RP90_9PROT</name>
<dbReference type="EMBL" id="PDHS01000010">
    <property type="protein sequence ID" value="MQM29099.1"/>
    <property type="molecule type" value="Genomic_DNA"/>
</dbReference>
<organism evidence="3 4">
    <name type="scientific">Candidatus Accumulibacter phosphatis</name>
    <dbReference type="NCBI Taxonomy" id="327160"/>
    <lineage>
        <taxon>Bacteria</taxon>
        <taxon>Pseudomonadati</taxon>
        <taxon>Pseudomonadota</taxon>
        <taxon>Betaproteobacteria</taxon>
        <taxon>Candidatus Accumulibacter</taxon>
    </lineage>
</organism>
<dbReference type="InterPro" id="IPR038765">
    <property type="entry name" value="Papain-like_cys_pep_sf"/>
</dbReference>
<comment type="caution">
    <text evidence="3">The sequence shown here is derived from an EMBL/GenBank/DDBJ whole genome shotgun (WGS) entry which is preliminary data.</text>
</comment>
<evidence type="ECO:0000259" key="2">
    <source>
        <dbReference type="Pfam" id="PF01841"/>
    </source>
</evidence>
<dbReference type="Pfam" id="PF01841">
    <property type="entry name" value="Transglut_core"/>
    <property type="match status" value="1"/>
</dbReference>
<evidence type="ECO:0000313" key="4">
    <source>
        <dbReference type="Proteomes" id="UP000342300"/>
    </source>
</evidence>
<evidence type="ECO:0000313" key="3">
    <source>
        <dbReference type="EMBL" id="MQM29099.1"/>
    </source>
</evidence>
<sequence length="340" mass="38037">MADAVRFWRRGIWLSLIALLLAALSLAPYLRSSTELVRMRHALVLVDGVGDSVDWTPAKVPADYLLERTAPYPEFADAVSRLRLEAMASDWERALAISRHLLGSSPELSGGAIQSDLRDTYQRIINKGEGYCGDFVRTFTGLAIAAGIPVRAWAFSFDGFGGHGHIWPEIWNRQLGRWQLLDVFDNLYVVGADAVPLSALEFRRAMREDSASLRLLPLHPGARPGFVIEDKAWDYFGRGIDQWYMVFGNNVFSYDRALLVRTFGSLSRSLEQFGGIAQGVYPGVRILADEANREQVVAMQRLRWHLFLVAGIALAALLGLLLSLLAWRRARARLAQPGRR</sequence>
<keyword evidence="1" id="KW-1133">Transmembrane helix</keyword>
<dbReference type="Gene3D" id="3.10.620.30">
    <property type="match status" value="1"/>
</dbReference>
<keyword evidence="1" id="KW-0472">Membrane</keyword>
<dbReference type="Proteomes" id="UP000342300">
    <property type="component" value="Unassembled WGS sequence"/>
</dbReference>
<feature type="domain" description="Transglutaminase-like" evidence="2">
    <location>
        <begin position="118"/>
        <end position="182"/>
    </location>
</feature>
<feature type="transmembrane region" description="Helical" evidence="1">
    <location>
        <begin position="304"/>
        <end position="327"/>
    </location>
</feature>
<gene>
    <name evidence="3" type="ORF">CRU78_00510</name>
</gene>
<dbReference type="InterPro" id="IPR002931">
    <property type="entry name" value="Transglutaminase-like"/>
</dbReference>
<reference evidence="3 4" key="1">
    <citation type="submission" date="2017-09" db="EMBL/GenBank/DDBJ databases">
        <title>Metagenomic Analysis Reveals Denitrifying Candidatus Accumulibacter and Flanking Population as a Source of N2O.</title>
        <authorList>
            <person name="Gao H."/>
            <person name="Mao Y."/>
            <person name="Zhao X."/>
            <person name="Liu W.-T."/>
            <person name="Zhang T."/>
            <person name="Wells G."/>
        </authorList>
    </citation>
    <scope>NUCLEOTIDE SEQUENCE [LARGE SCALE GENOMIC DNA]</scope>
    <source>
        <strain evidence="3">CANDO_2_IC</strain>
    </source>
</reference>
<protein>
    <submittedName>
        <fullName evidence="3">Transglutaminase</fullName>
    </submittedName>
</protein>
<dbReference type="AlphaFoldDB" id="A0A6A7RP90"/>
<proteinExistence type="predicted"/>
<keyword evidence="1" id="KW-0812">Transmembrane</keyword>
<evidence type="ECO:0000256" key="1">
    <source>
        <dbReference type="SAM" id="Phobius"/>
    </source>
</evidence>